<keyword evidence="1" id="KW-1188">Viral release from host cell</keyword>
<name>J9QPZ3_9CAUD</name>
<keyword evidence="8" id="KW-1185">Reference proteome</keyword>
<keyword evidence="3" id="KW-0378">Hydrolase</keyword>
<evidence type="ECO:0000256" key="2">
    <source>
        <dbReference type="ARBA" id="ARBA00022670"/>
    </source>
</evidence>
<evidence type="ECO:0000256" key="4">
    <source>
        <dbReference type="ARBA" id="ARBA00022950"/>
    </source>
</evidence>
<dbReference type="Proteomes" id="UP000006280">
    <property type="component" value="Segment"/>
</dbReference>
<keyword evidence="4" id="KW-0118">Viral capsid assembly</keyword>
<evidence type="ECO:0000259" key="6">
    <source>
        <dbReference type="Pfam" id="PF04586"/>
    </source>
</evidence>
<keyword evidence="5" id="KW-1273">Viral capsid maturation</keyword>
<evidence type="ECO:0000256" key="5">
    <source>
        <dbReference type="ARBA" id="ARBA00023045"/>
    </source>
</evidence>
<dbReference type="OrthoDB" id="7752at10239"/>
<dbReference type="GO" id="GO:0008233">
    <property type="term" value="F:peptidase activity"/>
    <property type="evidence" value="ECO:0007669"/>
    <property type="project" value="UniProtKB-KW"/>
</dbReference>
<dbReference type="GeneID" id="13826844"/>
<protein>
    <submittedName>
        <fullName evidence="7">Putative prohead protease</fullName>
    </submittedName>
</protein>
<evidence type="ECO:0000313" key="8">
    <source>
        <dbReference type="Proteomes" id="UP000006280"/>
    </source>
</evidence>
<sequence>MPSIDQAPLMHLDWSIKNVKAVGTDDTSVIIEGYANVVVKDRAGDVITSSAWNDVAALTNYQKNPIILFGHDHRRPIGKCLELTPDAYGLHIRAEIFKESDPAIFSAVVNEILKTFSIGFRCLEARWDDATEIFVIEKLELYEISVVAVPCNQDSTFSLAKSMNGQDYLEFRKHFITEQPSEKQLGTLEQIALAYGFVKTENI</sequence>
<dbReference type="KEGG" id="vg:13826844"/>
<dbReference type="GO" id="GO:0046797">
    <property type="term" value="P:viral procapsid maturation"/>
    <property type="evidence" value="ECO:0007669"/>
    <property type="project" value="UniProtKB-KW"/>
</dbReference>
<organism evidence="7 8">
    <name type="scientific">Pectobacterium phage My1</name>
    <dbReference type="NCBI Taxonomy" id="1204539"/>
    <lineage>
        <taxon>Viruses</taxon>
        <taxon>Duplodnaviria</taxon>
        <taxon>Heunggongvirae</taxon>
        <taxon>Uroviricota</taxon>
        <taxon>Caudoviricetes</taxon>
        <taxon>Demerecviridae</taxon>
        <taxon>Mccorquodalevirinae</taxon>
        <taxon>Myunavirus</taxon>
        <taxon>Myunavirus My1</taxon>
    </lineage>
</organism>
<dbReference type="NCBIfam" id="TIGR01543">
    <property type="entry name" value="proheadase_HK97"/>
    <property type="match status" value="1"/>
</dbReference>
<proteinExistence type="predicted"/>
<reference evidence="7 8" key="1">
    <citation type="journal article" date="2012" name="J. Virol.">
        <title>Complete Genome Sequence of Pectobacterium carotovorum subsp. carotovorum Bacteriophage My1.</title>
        <authorList>
            <person name="Lee D.H."/>
            <person name="Lee J.H."/>
            <person name="Shin H."/>
            <person name="Ji S."/>
            <person name="Roh E."/>
            <person name="Jung K."/>
            <person name="Ryu S."/>
            <person name="Choi J."/>
            <person name="Heu S."/>
        </authorList>
    </citation>
    <scope>NUCLEOTIDE SEQUENCE [LARGE SCALE GENOMIC DNA]</scope>
</reference>
<accession>J9QPZ3</accession>
<dbReference type="GO" id="GO:0006508">
    <property type="term" value="P:proteolysis"/>
    <property type="evidence" value="ECO:0007669"/>
    <property type="project" value="UniProtKB-KW"/>
</dbReference>
<evidence type="ECO:0000256" key="3">
    <source>
        <dbReference type="ARBA" id="ARBA00022801"/>
    </source>
</evidence>
<dbReference type="RefSeq" id="YP_006906394.1">
    <property type="nucleotide sequence ID" value="NC_018837.1"/>
</dbReference>
<dbReference type="InterPro" id="IPR054613">
    <property type="entry name" value="Peptidase_S78_dom"/>
</dbReference>
<dbReference type="Pfam" id="PF04586">
    <property type="entry name" value="Peptidase_S78"/>
    <property type="match status" value="1"/>
</dbReference>
<keyword evidence="2 7" id="KW-0645">Protease</keyword>
<evidence type="ECO:0000313" key="7">
    <source>
        <dbReference type="EMBL" id="AFQ22301.1"/>
    </source>
</evidence>
<gene>
    <name evidence="7" type="ORF">My1_142</name>
</gene>
<dbReference type="EMBL" id="JX195166">
    <property type="protein sequence ID" value="AFQ22301.1"/>
    <property type="molecule type" value="Genomic_DNA"/>
</dbReference>
<feature type="domain" description="Prohead serine protease" evidence="6">
    <location>
        <begin position="19"/>
        <end position="160"/>
    </location>
</feature>
<dbReference type="InterPro" id="IPR006433">
    <property type="entry name" value="Prohead_protease"/>
</dbReference>
<evidence type="ECO:0000256" key="1">
    <source>
        <dbReference type="ARBA" id="ARBA00022612"/>
    </source>
</evidence>